<dbReference type="SUPFAM" id="SSF63848">
    <property type="entry name" value="Cell-division inhibitor MinC, C-terminal domain"/>
    <property type="match status" value="1"/>
</dbReference>
<organism evidence="2 3">
    <name type="scientific">Alkalihalobacillus trypoxylicola</name>
    <dbReference type="NCBI Taxonomy" id="519424"/>
    <lineage>
        <taxon>Bacteria</taxon>
        <taxon>Bacillati</taxon>
        <taxon>Bacillota</taxon>
        <taxon>Bacilli</taxon>
        <taxon>Bacillales</taxon>
        <taxon>Bacillaceae</taxon>
        <taxon>Alkalihalobacillus</taxon>
    </lineage>
</organism>
<name>A0A162F8G2_9BACI</name>
<dbReference type="InterPro" id="IPR036145">
    <property type="entry name" value="MinC_C_sf"/>
</dbReference>
<dbReference type="EMBL" id="LTAO01000001">
    <property type="protein sequence ID" value="KYG35035.1"/>
    <property type="molecule type" value="Genomic_DNA"/>
</dbReference>
<dbReference type="STRING" id="519424.AZF04_01485"/>
<dbReference type="PANTHER" id="PTHR38032">
    <property type="entry name" value="POLYMERASE-RELATED"/>
    <property type="match status" value="1"/>
</dbReference>
<gene>
    <name evidence="2" type="ORF">AZF04_01485</name>
</gene>
<evidence type="ECO:0000313" key="3">
    <source>
        <dbReference type="Proteomes" id="UP000075806"/>
    </source>
</evidence>
<dbReference type="Proteomes" id="UP000075806">
    <property type="component" value="Unassembled WGS sequence"/>
</dbReference>
<dbReference type="AlphaFoldDB" id="A0A162F8G2"/>
<dbReference type="Pfam" id="PF20250">
    <property type="entry name" value="FapA_N"/>
    <property type="match status" value="1"/>
</dbReference>
<evidence type="ECO:0000313" key="2">
    <source>
        <dbReference type="EMBL" id="KYG35035.1"/>
    </source>
</evidence>
<dbReference type="PANTHER" id="PTHR38032:SF1">
    <property type="entry name" value="RNA-BINDING PROTEIN KHPB N-TERMINAL DOMAIN-CONTAINING PROTEIN"/>
    <property type="match status" value="1"/>
</dbReference>
<feature type="domain" description="Flagellar Assembly Protein A N-terminal region" evidence="1">
    <location>
        <begin position="8"/>
        <end position="180"/>
    </location>
</feature>
<dbReference type="InterPro" id="IPR046865">
    <property type="entry name" value="FapA_b_solenoid"/>
</dbReference>
<dbReference type="InterPro" id="IPR005646">
    <property type="entry name" value="FapA"/>
</dbReference>
<proteinExistence type="predicted"/>
<dbReference type="Pfam" id="PF03961">
    <property type="entry name" value="FapA"/>
    <property type="match status" value="1"/>
</dbReference>
<dbReference type="GO" id="GO:0000902">
    <property type="term" value="P:cell morphogenesis"/>
    <property type="evidence" value="ECO:0007669"/>
    <property type="project" value="InterPro"/>
</dbReference>
<dbReference type="OrthoDB" id="9816426at2"/>
<dbReference type="RefSeq" id="WP_061947270.1">
    <property type="nucleotide sequence ID" value="NZ_LTAO01000001.1"/>
</dbReference>
<evidence type="ECO:0000259" key="1">
    <source>
        <dbReference type="Pfam" id="PF20250"/>
    </source>
</evidence>
<accession>A0A162F8G2</accession>
<dbReference type="InterPro" id="IPR046866">
    <property type="entry name" value="FapA_N"/>
</dbReference>
<sequence length="464" mass="51445">MLVADQYFSLQISADKMQAWVRQEQPVLEDQVFNLNEISQFIEEGGIQFGIDAKVLDFVFEQQTGFFEPQCIATGKEATRGKDATLKIVAFTKEEGVDQEEGLGQADLKKVIEIPSVIEGQKLAQKIRATEGEPGKNVLGEEIPAKRGKDFTLRPGKNTRLDNETDTLYALINGQMSVNKKTVHVYPIYEIKGDMGTKTGNISFVGNVVIRGNVPTGFKIEAGGDIRIMGTVEGAELKADGSIFVGAGIVGQKRSSIYAKGSLQTTFINEGHVEVEDSIYVTQSILHSHCYAGQEIVCTRGKGNIVGGSISAGFKIQANEFGNGMHTKTELYIGPSEQTVSKQKELEIQLHKWSEERTKTDKLMKLFAQKEQTVGPLMGSEKIQKLRVQHHLNDLLEKEEDINVQLQELKELTSSVIIGFIKAERMAFPNVNVHFGKYRRKLTSSYPKIQVSLIQNEITISTLT</sequence>
<comment type="caution">
    <text evidence="2">The sequence shown here is derived from an EMBL/GenBank/DDBJ whole genome shotgun (WGS) entry which is preliminary data.</text>
</comment>
<protein>
    <recommendedName>
        <fullName evidence="1">Flagellar Assembly Protein A N-terminal region domain-containing protein</fullName>
    </recommendedName>
</protein>
<keyword evidence="3" id="KW-1185">Reference proteome</keyword>
<reference evidence="2" key="1">
    <citation type="submission" date="2016-02" db="EMBL/GenBank/DDBJ databases">
        <title>Genome sequence of Bacillus trypoxylicola KCTC 13244(T).</title>
        <authorList>
            <person name="Jeong H."/>
            <person name="Park S.-H."/>
            <person name="Choi S.-K."/>
        </authorList>
    </citation>
    <scope>NUCLEOTIDE SEQUENCE [LARGE SCALE GENOMIC DNA]</scope>
    <source>
        <strain evidence="2">KCTC 13244</strain>
    </source>
</reference>